<evidence type="ECO:0000256" key="8">
    <source>
        <dbReference type="SAM" id="Phobius"/>
    </source>
</evidence>
<feature type="transmembrane region" description="Helical" evidence="8">
    <location>
        <begin position="100"/>
        <end position="117"/>
    </location>
</feature>
<dbReference type="InterPro" id="IPR050297">
    <property type="entry name" value="LipidA_mod_glycosyltrf_83"/>
</dbReference>
<feature type="transmembrane region" description="Helical" evidence="8">
    <location>
        <begin position="146"/>
        <end position="172"/>
    </location>
</feature>
<evidence type="ECO:0000256" key="5">
    <source>
        <dbReference type="ARBA" id="ARBA00022692"/>
    </source>
</evidence>
<accession>A0A1F7I371</accession>
<name>A0A1F7I371_9BACT</name>
<dbReference type="Proteomes" id="UP000178076">
    <property type="component" value="Unassembled WGS sequence"/>
</dbReference>
<feature type="transmembrane region" description="Helical" evidence="8">
    <location>
        <begin position="75"/>
        <end position="93"/>
    </location>
</feature>
<feature type="transmembrane region" description="Helical" evidence="8">
    <location>
        <begin position="247"/>
        <end position="265"/>
    </location>
</feature>
<dbReference type="GO" id="GO:0009103">
    <property type="term" value="P:lipopolysaccharide biosynthetic process"/>
    <property type="evidence" value="ECO:0007669"/>
    <property type="project" value="UniProtKB-ARBA"/>
</dbReference>
<feature type="transmembrane region" description="Helical" evidence="8">
    <location>
        <begin position="178"/>
        <end position="197"/>
    </location>
</feature>
<evidence type="ECO:0000256" key="4">
    <source>
        <dbReference type="ARBA" id="ARBA00022679"/>
    </source>
</evidence>
<organism evidence="9 10">
    <name type="scientific">Candidatus Roizmanbacteria bacterium RIFCSPHIGHO2_12_FULL_42_10</name>
    <dbReference type="NCBI Taxonomy" id="1802053"/>
    <lineage>
        <taxon>Bacteria</taxon>
        <taxon>Candidatus Roizmaniibacteriota</taxon>
    </lineage>
</organism>
<comment type="subcellular location">
    <subcellularLocation>
        <location evidence="1">Cell membrane</location>
        <topology evidence="1">Multi-pass membrane protein</topology>
    </subcellularLocation>
</comment>
<evidence type="ECO:0000313" key="9">
    <source>
        <dbReference type="EMBL" id="OGK37797.1"/>
    </source>
</evidence>
<keyword evidence="5 8" id="KW-0812">Transmembrane</keyword>
<evidence type="ECO:0000256" key="1">
    <source>
        <dbReference type="ARBA" id="ARBA00004651"/>
    </source>
</evidence>
<dbReference type="PANTHER" id="PTHR33908">
    <property type="entry name" value="MANNOSYLTRANSFERASE YKCB-RELATED"/>
    <property type="match status" value="1"/>
</dbReference>
<sequence length="456" mass="52245">MFVRHIAPSLYLIAILCIALIIRLISLDQSFWLDEAAQAVLSRNPFIPGHFNGDFQPPLFYYLAHFWMQWGRAEWFLRLPSVFFAVATALLNAKLGGKRSGAVAAILLATAPFHVYYSQEFRMYSMLTFLTTLGWYFLIKKRPHAYVFITLAAIFTHYFAFINVLVQIIYLLRYHRNFLKSLIVPLELVLIIFAFWLPTLTQQVRTSQALVQAWPTWATVSNTGFFRFPALTLAKFAVGQISPTPKILYGLVVVVFGLICVYSLFRCRQRVFVWMFAGPLFLAWIFGIWIPATAPWRVQFVLPALYLIIASSATRSRLGTVIIIYMLIQNLFFTGSYLFNPHNHREDWRSAVTYTDSLDGVVVSEFIAPFAPMDWYSKDISQYHGGSAQQKVTLGSVSQVLGPLTFNGQPISVYSYLFEISDPNRYVEQYIVGNGYSLVKEKDFKGVGIVRTYQKF</sequence>
<evidence type="ECO:0000256" key="7">
    <source>
        <dbReference type="ARBA" id="ARBA00023136"/>
    </source>
</evidence>
<dbReference type="EMBL" id="MGAD01000038">
    <property type="protein sequence ID" value="OGK37797.1"/>
    <property type="molecule type" value="Genomic_DNA"/>
</dbReference>
<evidence type="ECO:0000256" key="3">
    <source>
        <dbReference type="ARBA" id="ARBA00022676"/>
    </source>
</evidence>
<comment type="caution">
    <text evidence="9">The sequence shown here is derived from an EMBL/GenBank/DDBJ whole genome shotgun (WGS) entry which is preliminary data.</text>
</comment>
<evidence type="ECO:0000313" key="10">
    <source>
        <dbReference type="Proteomes" id="UP000178076"/>
    </source>
</evidence>
<dbReference type="GO" id="GO:0005886">
    <property type="term" value="C:plasma membrane"/>
    <property type="evidence" value="ECO:0007669"/>
    <property type="project" value="UniProtKB-SubCell"/>
</dbReference>
<feature type="transmembrane region" description="Helical" evidence="8">
    <location>
        <begin position="272"/>
        <end position="290"/>
    </location>
</feature>
<protein>
    <submittedName>
        <fullName evidence="9">Uncharacterized protein</fullName>
    </submittedName>
</protein>
<dbReference type="PANTHER" id="PTHR33908:SF11">
    <property type="entry name" value="MEMBRANE PROTEIN"/>
    <property type="match status" value="1"/>
</dbReference>
<feature type="transmembrane region" description="Helical" evidence="8">
    <location>
        <begin position="7"/>
        <end position="25"/>
    </location>
</feature>
<keyword evidence="6 8" id="KW-1133">Transmembrane helix</keyword>
<proteinExistence type="predicted"/>
<reference evidence="9 10" key="1">
    <citation type="journal article" date="2016" name="Nat. Commun.">
        <title>Thousands of microbial genomes shed light on interconnected biogeochemical processes in an aquifer system.</title>
        <authorList>
            <person name="Anantharaman K."/>
            <person name="Brown C.T."/>
            <person name="Hug L.A."/>
            <person name="Sharon I."/>
            <person name="Castelle C.J."/>
            <person name="Probst A.J."/>
            <person name="Thomas B.C."/>
            <person name="Singh A."/>
            <person name="Wilkins M.J."/>
            <person name="Karaoz U."/>
            <person name="Brodie E.L."/>
            <person name="Williams K.H."/>
            <person name="Hubbard S.S."/>
            <person name="Banfield J.F."/>
        </authorList>
    </citation>
    <scope>NUCLEOTIDE SEQUENCE [LARGE SCALE GENOMIC DNA]</scope>
</reference>
<keyword evidence="7 8" id="KW-0472">Membrane</keyword>
<keyword evidence="3" id="KW-0328">Glycosyltransferase</keyword>
<evidence type="ECO:0000256" key="2">
    <source>
        <dbReference type="ARBA" id="ARBA00022475"/>
    </source>
</evidence>
<dbReference type="GO" id="GO:0016763">
    <property type="term" value="F:pentosyltransferase activity"/>
    <property type="evidence" value="ECO:0007669"/>
    <property type="project" value="TreeGrafter"/>
</dbReference>
<dbReference type="AlphaFoldDB" id="A0A1F7I371"/>
<keyword evidence="2" id="KW-1003">Cell membrane</keyword>
<gene>
    <name evidence="9" type="ORF">A3F32_01595</name>
</gene>
<keyword evidence="4" id="KW-0808">Transferase</keyword>
<feature type="transmembrane region" description="Helical" evidence="8">
    <location>
        <begin position="321"/>
        <end position="339"/>
    </location>
</feature>
<evidence type="ECO:0000256" key="6">
    <source>
        <dbReference type="ARBA" id="ARBA00022989"/>
    </source>
</evidence>